<sequence>MVDRLEEKGIFLTYLSNYAIRSALSCYLNIGKVNLPLKKVEGTIASTSKEELPIDPYEERIIALTELGIPYRKTKSPEEILLKRLQERVFMKNRFLLPSSKRSIVNFEDAFLGNDNLLRKRLEEFGLTKESAEYIICPQNEKCLCKKCDKRYDTSSERIREMRRRIYEIKNFNHEVCPYTH</sequence>
<evidence type="ECO:0000313" key="2">
    <source>
        <dbReference type="Proteomes" id="UP000075398"/>
    </source>
</evidence>
<name>A0A150IYD1_9EURY</name>
<dbReference type="Proteomes" id="UP000075398">
    <property type="component" value="Unassembled WGS sequence"/>
</dbReference>
<reference evidence="1 2" key="1">
    <citation type="journal article" date="2016" name="ISME J.">
        <title>Chasing the elusive Euryarchaeota class WSA2: genomes reveal a uniquely fastidious methyl-reducing methanogen.</title>
        <authorList>
            <person name="Nobu M.K."/>
            <person name="Narihiro T."/>
            <person name="Kuroda K."/>
            <person name="Mei R."/>
            <person name="Liu W.T."/>
        </authorList>
    </citation>
    <scope>NUCLEOTIDE SEQUENCE [LARGE SCALE GENOMIC DNA]</scope>
    <source>
        <strain evidence="1">U1lsi0528_Bin055</strain>
    </source>
</reference>
<proteinExistence type="predicted"/>
<dbReference type="EMBL" id="LNGC01000084">
    <property type="protein sequence ID" value="KYC49895.1"/>
    <property type="molecule type" value="Genomic_DNA"/>
</dbReference>
<evidence type="ECO:0000313" key="1">
    <source>
        <dbReference type="EMBL" id="KYC49895.1"/>
    </source>
</evidence>
<dbReference type="AlphaFoldDB" id="A0A150IYD1"/>
<organism evidence="1 2">
    <name type="scientific">Candidatus Methanofastidiosum methylothiophilum</name>
    <dbReference type="NCBI Taxonomy" id="1705564"/>
    <lineage>
        <taxon>Archaea</taxon>
        <taxon>Methanobacteriati</taxon>
        <taxon>Methanobacteriota</taxon>
        <taxon>Stenosarchaea group</taxon>
        <taxon>Candidatus Methanofastidiosia</taxon>
        <taxon>Candidatus Methanofastidiosales</taxon>
        <taxon>Candidatus Methanofastidiosaceae</taxon>
        <taxon>Candidatus Methanofastidiosum</taxon>
    </lineage>
</organism>
<protein>
    <submittedName>
        <fullName evidence="1">Uncharacterized protein</fullName>
    </submittedName>
</protein>
<accession>A0A150IYD1</accession>
<comment type="caution">
    <text evidence="1">The sequence shown here is derived from an EMBL/GenBank/DDBJ whole genome shotgun (WGS) entry which is preliminary data.</text>
</comment>
<gene>
    <name evidence="1" type="ORF">AMQ22_01555</name>
</gene>